<reference evidence="2 3" key="1">
    <citation type="submission" date="2019-04" db="EMBL/GenBank/DDBJ databases">
        <authorList>
            <consortium name="Wellcome Sanger Institute Data Sharing"/>
        </authorList>
    </citation>
    <scope>NUCLEOTIDE SEQUENCE [LARGE SCALE GENOMIC DNA]</scope>
</reference>
<dbReference type="Gene3D" id="3.40.309.10">
    <property type="entry name" value="Aldehyde Dehydrogenase, Chain A, domain 2"/>
    <property type="match status" value="1"/>
</dbReference>
<evidence type="ECO:0000313" key="2">
    <source>
        <dbReference type="Ensembl" id="ENSSFOP00015049367.1"/>
    </source>
</evidence>
<accession>A0A8C9TL08</accession>
<evidence type="ECO:0000259" key="1">
    <source>
        <dbReference type="Pfam" id="PF00171"/>
    </source>
</evidence>
<dbReference type="InterPro" id="IPR016163">
    <property type="entry name" value="Ald_DH_C"/>
</dbReference>
<gene>
    <name evidence="2" type="primary">aldh16a1</name>
</gene>
<dbReference type="PANTHER" id="PTHR11699">
    <property type="entry name" value="ALDEHYDE DEHYDROGENASE-RELATED"/>
    <property type="match status" value="1"/>
</dbReference>
<keyword evidence="3" id="KW-1185">Reference proteome</keyword>
<reference evidence="2" key="3">
    <citation type="submission" date="2025-09" db="UniProtKB">
        <authorList>
            <consortium name="Ensembl"/>
        </authorList>
    </citation>
    <scope>IDENTIFICATION</scope>
</reference>
<name>A0A8C9TL08_SCLFO</name>
<dbReference type="Proteomes" id="UP000694397">
    <property type="component" value="Chromosome 8"/>
</dbReference>
<dbReference type="Gene3D" id="3.40.605.10">
    <property type="entry name" value="Aldehyde Dehydrogenase, Chain A, domain 1"/>
    <property type="match status" value="2"/>
</dbReference>
<dbReference type="RefSeq" id="XP_018619908.2">
    <property type="nucleotide sequence ID" value="XM_018764392.2"/>
</dbReference>
<dbReference type="InterPro" id="IPR015590">
    <property type="entry name" value="Aldehyde_DH_dom"/>
</dbReference>
<dbReference type="KEGG" id="sfm:108941627"/>
<sequence length="795" mass="82665">MAARGPEKTVGDIFRSMEFGPATPSSRAAAQAWLEHRSHSLGLFIGGEFVRPADGQTSVVTDAAGGSVCSTACAGDEDVAAAVAAASGAFKVWSGLTCPRRARVLQRLGDGLQRHSQCLAELCEMTRCPCPASALVRLAQYYAGWAQLRDAVLPGWSPLGVVAVLVSDDRSLFAAFLKVFPALAVGNAVVLKPGAGTAPPALLMAAIFGEAGLPAGVFNIVTGPGVSLGVRLAQTPDVNYVTYSGSKKEAELLVRETAGSCAPVSLSLLTDAICPFIVFDSADVDSAVDAVMEAVFGKARECHWVLCVQESIWEGLAARLKVRIAGAKCLPLRSESDRHAVNAAVQEAQQQGAEVIQPCPAPSSSSLYPPTVLLGVAPSCPSVVSPPPGPILPVLSFRTATEGVTLGNHTPHGLAASVWTEDLTLALETARSLSVGSVWLNSHSVLDPSLTVSGVKESGNCTDGGREGLFQFLRPSVAPARSPSSPLPLDYGRFGTTGSGVLLPQAVGGADASRAPRSYPQLVGGRQCAADSGCSLQVLAPGGSVIALCPSSGRKDVRNAVEAALKVQPGWAASSVPWRSRTLRSLAESLERRGGDVAVALSAQTGCSKEEACREVELSVFRLSEWAAHCETRAGGGGAQALPQSGMALCLPEPLGVIGAVLPDAKPLLSLISLLGAAVAAGNAVVMVPSEKSPLPALEFVQVLQASDVPGGVVSIVSGHRDQLTRALANHSVVQAVWYCGGQEGAQYLQWACGESPKRLWVRSEDSLWERCEAALLEELWAQAVRWKSVWIPTA</sequence>
<dbReference type="AlphaFoldDB" id="A0A8C9TL08"/>
<dbReference type="InterPro" id="IPR016162">
    <property type="entry name" value="Ald_DH_N"/>
</dbReference>
<feature type="domain" description="Aldehyde dehydrogenase" evidence="1">
    <location>
        <begin position="536"/>
        <end position="760"/>
    </location>
</feature>
<reference evidence="2" key="2">
    <citation type="submission" date="2025-08" db="UniProtKB">
        <authorList>
            <consortium name="Ensembl"/>
        </authorList>
    </citation>
    <scope>IDENTIFICATION</scope>
</reference>
<organism evidence="2 3">
    <name type="scientific">Scleropages formosus</name>
    <name type="common">Asian bonytongue</name>
    <name type="synonym">Osteoglossum formosum</name>
    <dbReference type="NCBI Taxonomy" id="113540"/>
    <lineage>
        <taxon>Eukaryota</taxon>
        <taxon>Metazoa</taxon>
        <taxon>Chordata</taxon>
        <taxon>Craniata</taxon>
        <taxon>Vertebrata</taxon>
        <taxon>Euteleostomi</taxon>
        <taxon>Actinopterygii</taxon>
        <taxon>Neopterygii</taxon>
        <taxon>Teleostei</taxon>
        <taxon>Osteoglossocephala</taxon>
        <taxon>Osteoglossomorpha</taxon>
        <taxon>Osteoglossiformes</taxon>
        <taxon>Osteoglossidae</taxon>
        <taxon>Scleropages</taxon>
    </lineage>
</organism>
<dbReference type="InterPro" id="IPR016161">
    <property type="entry name" value="Ald_DH/histidinol_DH"/>
</dbReference>
<dbReference type="GeneID" id="108941627"/>
<dbReference type="OrthoDB" id="8939634at2759"/>
<dbReference type="Pfam" id="PF00171">
    <property type="entry name" value="Aldedh"/>
    <property type="match status" value="2"/>
</dbReference>
<dbReference type="GeneTree" id="ENSGT00940000161135"/>
<dbReference type="CTD" id="126133"/>
<protein>
    <submittedName>
        <fullName evidence="2">Aldehyde dehydrogenase 16 family, member A1</fullName>
    </submittedName>
</protein>
<evidence type="ECO:0000313" key="3">
    <source>
        <dbReference type="Proteomes" id="UP000694397"/>
    </source>
</evidence>
<dbReference type="Ensembl" id="ENSSFOT00015070709.1">
    <property type="protein sequence ID" value="ENSSFOP00015049367.1"/>
    <property type="gene ID" value="ENSSFOG00015027454.1"/>
</dbReference>
<dbReference type="GO" id="GO:0016620">
    <property type="term" value="F:oxidoreductase activity, acting on the aldehyde or oxo group of donors, NAD or NADP as acceptor"/>
    <property type="evidence" value="ECO:0007669"/>
    <property type="project" value="InterPro"/>
</dbReference>
<feature type="domain" description="Aldehyde dehydrogenase" evidence="1">
    <location>
        <begin position="51"/>
        <end position="474"/>
    </location>
</feature>
<dbReference type="SUPFAM" id="SSF53720">
    <property type="entry name" value="ALDH-like"/>
    <property type="match status" value="2"/>
</dbReference>
<proteinExistence type="predicted"/>